<proteinExistence type="predicted"/>
<protein>
    <submittedName>
        <fullName evidence="1">Uncharacterized protein</fullName>
    </submittedName>
</protein>
<gene>
    <name evidence="1" type="ORF">pETSU_007</name>
</gene>
<name>A0A4D6DWH9_9CAUD</name>
<dbReference type="EMBL" id="MK689364">
    <property type="protein sequence ID" value="QBZ70588.1"/>
    <property type="molecule type" value="Genomic_DNA"/>
</dbReference>
<organism evidence="1 2">
    <name type="scientific">Edwardsiella phage pEt-SU</name>
    <dbReference type="NCBI Taxonomy" id="2562142"/>
    <lineage>
        <taxon>Viruses</taxon>
        <taxon>Duplodnaviria</taxon>
        <taxon>Heunggongvirae</taxon>
        <taxon>Uroviricota</taxon>
        <taxon>Caudoviricetes</taxon>
        <taxon>Chimalliviridae</taxon>
        <taxon>Petsuvirus</taxon>
        <taxon>Petsuvirus pEtSU</taxon>
    </lineage>
</organism>
<dbReference type="Proteomes" id="UP000297195">
    <property type="component" value="Segment"/>
</dbReference>
<sequence length="51" mass="5649">MSIFSNQVAFGSALLSGIVVMAFGAFVVNKIKEIWQTCKHKNDMMAVRNSK</sequence>
<evidence type="ECO:0000313" key="2">
    <source>
        <dbReference type="Proteomes" id="UP000297195"/>
    </source>
</evidence>
<evidence type="ECO:0000313" key="1">
    <source>
        <dbReference type="EMBL" id="QBZ70588.1"/>
    </source>
</evidence>
<accession>A0A4D6DWH9</accession>
<reference evidence="1 2" key="1">
    <citation type="submission" date="2019-03" db="EMBL/GenBank/DDBJ databases">
        <authorList>
            <person name="Kim S.G."/>
            <person name="Park S.C."/>
        </authorList>
    </citation>
    <scope>NUCLEOTIDE SEQUENCE [LARGE SCALE GENOMIC DNA]</scope>
</reference>
<keyword evidence="2" id="KW-1185">Reference proteome</keyword>